<dbReference type="Proteomes" id="UP000065511">
    <property type="component" value="Chromosome"/>
</dbReference>
<dbReference type="PANTHER" id="PTHR34070:SF1">
    <property type="entry name" value="DNA ALKYLATION REPAIR PROTEIN"/>
    <property type="match status" value="1"/>
</dbReference>
<evidence type="ECO:0000313" key="1">
    <source>
        <dbReference type="EMBL" id="ALS02163.1"/>
    </source>
</evidence>
<dbReference type="Gene3D" id="1.20.1660.10">
    <property type="entry name" value="Hypothetical protein (EF3068)"/>
    <property type="match status" value="1"/>
</dbReference>
<organism evidence="2 4">
    <name type="scientific">Enterococcus silesiacus</name>
    <dbReference type="NCBI Taxonomy" id="332949"/>
    <lineage>
        <taxon>Bacteria</taxon>
        <taxon>Bacillati</taxon>
        <taxon>Bacillota</taxon>
        <taxon>Bacilli</taxon>
        <taxon>Lactobacillales</taxon>
        <taxon>Enterococcaceae</taxon>
        <taxon>Enterococcus</taxon>
    </lineage>
</organism>
<dbReference type="InterPro" id="IPR016024">
    <property type="entry name" value="ARM-type_fold"/>
</dbReference>
<dbReference type="GO" id="GO:0032259">
    <property type="term" value="P:methylation"/>
    <property type="evidence" value="ECO:0007669"/>
    <property type="project" value="UniProtKB-KW"/>
</dbReference>
<dbReference type="OrthoDB" id="9775346at2"/>
<keyword evidence="1" id="KW-0489">Methyltransferase</keyword>
<reference evidence="2 4" key="1">
    <citation type="submission" date="2014-12" db="EMBL/GenBank/DDBJ databases">
        <title>Draft genome sequences of 29 type strains of Enterococci.</title>
        <authorList>
            <person name="Zhong Z."/>
            <person name="Sun Z."/>
            <person name="Liu W."/>
            <person name="Zhang W."/>
            <person name="Zhang H."/>
        </authorList>
    </citation>
    <scope>NUCLEOTIDE SEQUENCE [LARGE SCALE GENOMIC DNA]</scope>
    <source>
        <strain evidence="2 4">DSM 22801</strain>
    </source>
</reference>
<name>A0A0S3KCY3_9ENTE</name>
<evidence type="ECO:0000313" key="2">
    <source>
        <dbReference type="EMBL" id="OJG84914.1"/>
    </source>
</evidence>
<protein>
    <submittedName>
        <fullName evidence="1">6-O-methylguanine DNA methyltransferase</fullName>
    </submittedName>
    <submittedName>
        <fullName evidence="2">DNA alkylation repair protein</fullName>
    </submittedName>
</protein>
<proteinExistence type="predicted"/>
<accession>A0A0S3KCY3</accession>
<dbReference type="RefSeq" id="WP_071879374.1">
    <property type="nucleotide sequence ID" value="NZ_JXLC01000042.1"/>
</dbReference>
<reference evidence="1 3" key="2">
    <citation type="submission" date="2015-12" db="EMBL/GenBank/DDBJ databases">
        <authorList>
            <person name="Lauer A."/>
            <person name="Humrighouse B."/>
            <person name="Loparev V."/>
            <person name="Shewmaker P.L."/>
            <person name="Whitney A.M."/>
            <person name="McLaughlin R.W."/>
        </authorList>
    </citation>
    <scope>NUCLEOTIDE SEQUENCE [LARGE SCALE GENOMIC DNA]</scope>
    <source>
        <strain evidence="1 3">LMG 23085</strain>
    </source>
</reference>
<dbReference type="KEGG" id="ess:ATZ33_12455"/>
<keyword evidence="3" id="KW-1185">Reference proteome</keyword>
<dbReference type="Gene3D" id="1.25.40.290">
    <property type="entry name" value="ARM repeat domains"/>
    <property type="match status" value="1"/>
</dbReference>
<sequence>MDTVVFPKNKEKAEQMAAYMKHLFPFAGVSAPERAIVEKELLKVSKKMPFTELFDLVSFYYQKSEREYQYLAIDLATVNVKRFSFEEVLRFKPFVIDKAWWDSVDSWRKFFGLWCFQNLDAMPQLFEAFFGEEDFWHRRIAINLQLLYKEKTNTVLLKKAIIYDKTTDEFFIQKAIGWSLRQYSKTDPLWVQTLFETTELSPLAVREGSKYLPKP</sequence>
<gene>
    <name evidence="1" type="ORF">ATZ33_12455</name>
    <name evidence="2" type="ORF">RV15_GL002871</name>
</gene>
<dbReference type="AlphaFoldDB" id="A0A0S3KCY3"/>
<dbReference type="Pfam" id="PF08713">
    <property type="entry name" value="DNA_alkylation"/>
    <property type="match status" value="1"/>
</dbReference>
<dbReference type="EMBL" id="CP013614">
    <property type="protein sequence ID" value="ALS02163.1"/>
    <property type="molecule type" value="Genomic_DNA"/>
</dbReference>
<dbReference type="CDD" id="cd07064">
    <property type="entry name" value="AlkD_like_1"/>
    <property type="match status" value="1"/>
</dbReference>
<evidence type="ECO:0000313" key="3">
    <source>
        <dbReference type="Proteomes" id="UP000065511"/>
    </source>
</evidence>
<dbReference type="EMBL" id="JXLC01000042">
    <property type="protein sequence ID" value="OJG84914.1"/>
    <property type="molecule type" value="Genomic_DNA"/>
</dbReference>
<keyword evidence="1" id="KW-0808">Transferase</keyword>
<dbReference type="PANTHER" id="PTHR34070">
    <property type="entry name" value="ARMADILLO-TYPE FOLD"/>
    <property type="match status" value="1"/>
</dbReference>
<dbReference type="InterPro" id="IPR014825">
    <property type="entry name" value="DNA_alkylation"/>
</dbReference>
<dbReference type="GO" id="GO:0008168">
    <property type="term" value="F:methyltransferase activity"/>
    <property type="evidence" value="ECO:0007669"/>
    <property type="project" value="UniProtKB-KW"/>
</dbReference>
<evidence type="ECO:0000313" key="4">
    <source>
        <dbReference type="Proteomes" id="UP000183039"/>
    </source>
</evidence>
<dbReference type="SUPFAM" id="SSF48371">
    <property type="entry name" value="ARM repeat"/>
    <property type="match status" value="1"/>
</dbReference>
<dbReference type="Proteomes" id="UP000183039">
    <property type="component" value="Unassembled WGS sequence"/>
</dbReference>